<dbReference type="GO" id="GO:0008859">
    <property type="term" value="F:exoribonuclease II activity"/>
    <property type="evidence" value="ECO:0007669"/>
    <property type="project" value="UniProtKB-UniRule"/>
</dbReference>
<dbReference type="InterPro" id="IPR011129">
    <property type="entry name" value="CSD"/>
</dbReference>
<dbReference type="InterPro" id="IPR003029">
    <property type="entry name" value="S1_domain"/>
</dbReference>
<proteinExistence type="inferred from homology"/>
<dbReference type="Pfam" id="PF08206">
    <property type="entry name" value="OB_RNB"/>
    <property type="match status" value="1"/>
</dbReference>
<dbReference type="InterPro" id="IPR004476">
    <property type="entry name" value="RNase_II/RNase_R"/>
</dbReference>
<dbReference type="AlphaFoldDB" id="A0A1E2V853"/>
<accession>A0A1E2V853</accession>
<dbReference type="RefSeq" id="WP_068997230.1">
    <property type="nucleotide sequence ID" value="NZ_MDTQ01000001.1"/>
</dbReference>
<dbReference type="NCBIfam" id="TIGR00358">
    <property type="entry name" value="3_prime_RNase"/>
    <property type="match status" value="1"/>
</dbReference>
<name>A0A1E2V853_9GAMM</name>
<dbReference type="SMART" id="SM00955">
    <property type="entry name" value="RNB"/>
    <property type="match status" value="1"/>
</dbReference>
<evidence type="ECO:0000256" key="8">
    <source>
        <dbReference type="ARBA" id="ARBA00022884"/>
    </source>
</evidence>
<keyword evidence="8" id="KW-0694">RNA-binding</keyword>
<dbReference type="NCBIfam" id="TIGR02062">
    <property type="entry name" value="RNase_B"/>
    <property type="match status" value="1"/>
</dbReference>
<gene>
    <name evidence="11" type="ORF">BFW38_03985</name>
</gene>
<comment type="subcellular location">
    <subcellularLocation>
        <location evidence="2">Cytoplasm</location>
    </subcellularLocation>
</comment>
<evidence type="ECO:0000256" key="6">
    <source>
        <dbReference type="ARBA" id="ARBA00022801"/>
    </source>
</evidence>
<evidence type="ECO:0000259" key="10">
    <source>
        <dbReference type="PROSITE" id="PS50126"/>
    </source>
</evidence>
<dbReference type="Pfam" id="PF00575">
    <property type="entry name" value="S1"/>
    <property type="match status" value="1"/>
</dbReference>
<dbReference type="InterPro" id="IPR012340">
    <property type="entry name" value="NA-bd_OB-fold"/>
</dbReference>
<dbReference type="GO" id="GO:0005829">
    <property type="term" value="C:cytosol"/>
    <property type="evidence" value="ECO:0007669"/>
    <property type="project" value="TreeGrafter"/>
</dbReference>
<dbReference type="PROSITE" id="PS01175">
    <property type="entry name" value="RIBONUCLEASE_II"/>
    <property type="match status" value="1"/>
</dbReference>
<dbReference type="InterPro" id="IPR022966">
    <property type="entry name" value="RNase_II/R_CS"/>
</dbReference>
<dbReference type="InterPro" id="IPR013223">
    <property type="entry name" value="RNase_B_OB_dom"/>
</dbReference>
<dbReference type="InterPro" id="IPR011804">
    <property type="entry name" value="RNase_II"/>
</dbReference>
<evidence type="ECO:0000313" key="11">
    <source>
        <dbReference type="EMBL" id="ODC02835.1"/>
    </source>
</evidence>
<keyword evidence="4" id="KW-0963">Cytoplasm</keyword>
<keyword evidence="5" id="KW-0540">Nuclease</keyword>
<dbReference type="GO" id="GO:0003723">
    <property type="term" value="F:RNA binding"/>
    <property type="evidence" value="ECO:0007669"/>
    <property type="project" value="UniProtKB-KW"/>
</dbReference>
<dbReference type="Proteomes" id="UP000094291">
    <property type="component" value="Unassembled WGS sequence"/>
</dbReference>
<dbReference type="GO" id="GO:0006402">
    <property type="term" value="P:mRNA catabolic process"/>
    <property type="evidence" value="ECO:0007669"/>
    <property type="project" value="TreeGrafter"/>
</dbReference>
<dbReference type="PANTHER" id="PTHR23355">
    <property type="entry name" value="RIBONUCLEASE"/>
    <property type="match status" value="1"/>
</dbReference>
<keyword evidence="12" id="KW-1185">Reference proteome</keyword>
<dbReference type="EMBL" id="MDTQ01000001">
    <property type="protein sequence ID" value="ODC02835.1"/>
    <property type="molecule type" value="Genomic_DNA"/>
</dbReference>
<dbReference type="PROSITE" id="PS50126">
    <property type="entry name" value="S1"/>
    <property type="match status" value="1"/>
</dbReference>
<protein>
    <recommendedName>
        <fullName evidence="9">Exoribonuclease II</fullName>
        <ecNumber evidence="9">3.1.13.1</ecNumber>
    </recommendedName>
</protein>
<evidence type="ECO:0000256" key="4">
    <source>
        <dbReference type="ARBA" id="ARBA00022490"/>
    </source>
</evidence>
<evidence type="ECO:0000313" key="12">
    <source>
        <dbReference type="Proteomes" id="UP000094291"/>
    </source>
</evidence>
<evidence type="ECO:0000256" key="1">
    <source>
        <dbReference type="ARBA" id="ARBA00001849"/>
    </source>
</evidence>
<dbReference type="OrthoDB" id="9764149at2"/>
<sequence length="653" mass="73242">MLQNNALLSQLKQNIRAKTPRVEGVIRATSKSFGFLETDDGNSYFVPPPAMKQVLHGDRVEAALHEETHPQSGEKREQAEPETLVEASLDRFIGRVTLQNGRLAVTPDHPQINQALKARQARAVESETFNEGDWVVAKLLRHPLRPNDKGFFIEVTRLIARNDDHKAPWSVVLARHDLPEAQPEIEADWQLQDPAGLERQDLTHIPFFTIDNPSTRDMDDALSIEARPEGGWTLTVAIADPSAYVMPGSEADLEAKARAFTLYLPARDITMLPVTLSDDLCSLKQDEKRPALVCTLNVNAEGALEADPTFQSAWICSQARLNYDDVSDWLEDKANGWAPNEIMATQLKALSDMMQQRLSWRQTHTLVFKDRPDYRFKLDDDHKVIGIEIEERRLANRMVEESMLLANVAAADFLARHAGQGVFSTHNGIAPEKLEAAVEMLKAEGLTHDAEQLASLTGFRDARNALEAHPDGDWLEARFRRFQGPAGLSPTLAPHFGLGFEGYATWTSPIRKYGDLVNHRLIKAVLSESDKPAVDETLTESLSEGRISNRRAERDVKDWLYARYLKPQEGQRFMGQIVAINRGGMRVQLVDNGATVFIPGPEIHATRDELQCDQETGRVLIQGEVKYRLADQIQIELTEVNEDKRSLIGRPVS</sequence>
<comment type="similarity">
    <text evidence="3">Belongs to the RNR ribonuclease family. RNase II subfamily.</text>
</comment>
<dbReference type="SUPFAM" id="SSF50249">
    <property type="entry name" value="Nucleic acid-binding proteins"/>
    <property type="match status" value="4"/>
</dbReference>
<keyword evidence="6" id="KW-0378">Hydrolase</keyword>
<feature type="domain" description="S1 motif" evidence="10">
    <location>
        <begin position="570"/>
        <end position="653"/>
    </location>
</feature>
<dbReference type="InterPro" id="IPR001900">
    <property type="entry name" value="RNase_II/R"/>
</dbReference>
<evidence type="ECO:0000256" key="3">
    <source>
        <dbReference type="ARBA" id="ARBA00009925"/>
    </source>
</evidence>
<keyword evidence="7" id="KW-0269">Exonuclease</keyword>
<dbReference type="SMART" id="SM00357">
    <property type="entry name" value="CSP"/>
    <property type="match status" value="1"/>
</dbReference>
<reference evidence="11 12" key="1">
    <citation type="submission" date="2016-08" db="EMBL/GenBank/DDBJ databases">
        <authorList>
            <person name="Seilhamer J.J."/>
        </authorList>
    </citation>
    <scope>NUCLEOTIDE SEQUENCE [LARGE SCALE GENOMIC DNA]</scope>
    <source>
        <strain evidence="11 12">PH27A</strain>
    </source>
</reference>
<organism evidence="11 12">
    <name type="scientific">Terasakiispira papahanaumokuakeensis</name>
    <dbReference type="NCBI Taxonomy" id="197479"/>
    <lineage>
        <taxon>Bacteria</taxon>
        <taxon>Pseudomonadati</taxon>
        <taxon>Pseudomonadota</taxon>
        <taxon>Gammaproteobacteria</taxon>
        <taxon>Oceanospirillales</taxon>
        <taxon>Terasakiispira</taxon>
    </lineage>
</organism>
<evidence type="ECO:0000256" key="7">
    <source>
        <dbReference type="ARBA" id="ARBA00022839"/>
    </source>
</evidence>
<dbReference type="Gene3D" id="2.40.50.140">
    <property type="entry name" value="Nucleic acid-binding proteins"/>
    <property type="match status" value="2"/>
</dbReference>
<dbReference type="PANTHER" id="PTHR23355:SF37">
    <property type="entry name" value="EXORIBONUCLEASE 2"/>
    <property type="match status" value="1"/>
</dbReference>
<dbReference type="InterPro" id="IPR050180">
    <property type="entry name" value="RNR_Ribonuclease"/>
</dbReference>
<dbReference type="NCBIfam" id="NF003455">
    <property type="entry name" value="PRK05054.1"/>
    <property type="match status" value="1"/>
</dbReference>
<evidence type="ECO:0000256" key="9">
    <source>
        <dbReference type="NCBIfam" id="TIGR02062"/>
    </source>
</evidence>
<dbReference type="EC" id="3.1.13.1" evidence="9"/>
<comment type="caution">
    <text evidence="11">The sequence shown here is derived from an EMBL/GenBank/DDBJ whole genome shotgun (WGS) entry which is preliminary data.</text>
</comment>
<dbReference type="Pfam" id="PF00773">
    <property type="entry name" value="RNB"/>
    <property type="match status" value="1"/>
</dbReference>
<evidence type="ECO:0000256" key="2">
    <source>
        <dbReference type="ARBA" id="ARBA00004496"/>
    </source>
</evidence>
<comment type="catalytic activity">
    <reaction evidence="1">
        <text>Exonucleolytic cleavage in the 3'- to 5'-direction to yield nucleoside 5'-phosphates.</text>
        <dbReference type="EC" id="3.1.13.1"/>
    </reaction>
</comment>
<dbReference type="STRING" id="197479.BFW38_03985"/>
<dbReference type="Gene3D" id="2.40.50.640">
    <property type="match status" value="1"/>
</dbReference>
<evidence type="ECO:0000256" key="5">
    <source>
        <dbReference type="ARBA" id="ARBA00022722"/>
    </source>
</evidence>